<evidence type="ECO:0000256" key="1">
    <source>
        <dbReference type="SAM" id="MobiDB-lite"/>
    </source>
</evidence>
<protein>
    <submittedName>
        <fullName evidence="2">Uncharacterized protein</fullName>
    </submittedName>
</protein>
<dbReference type="AlphaFoldDB" id="A0A7S3NH92"/>
<dbReference type="EMBL" id="HBIJ01001580">
    <property type="protein sequence ID" value="CAE0360406.1"/>
    <property type="molecule type" value="Transcribed_RNA"/>
</dbReference>
<reference evidence="2" key="1">
    <citation type="submission" date="2021-01" db="EMBL/GenBank/DDBJ databases">
        <authorList>
            <person name="Corre E."/>
            <person name="Pelletier E."/>
            <person name="Niang G."/>
            <person name="Scheremetjew M."/>
            <person name="Finn R."/>
            <person name="Kale V."/>
            <person name="Holt S."/>
            <person name="Cochrane G."/>
            <person name="Meng A."/>
            <person name="Brown T."/>
            <person name="Cohen L."/>
        </authorList>
    </citation>
    <scope>NUCLEOTIDE SEQUENCE</scope>
    <source>
        <strain evidence="2">CCMP1510</strain>
    </source>
</reference>
<feature type="compositionally biased region" description="Low complexity" evidence="1">
    <location>
        <begin position="479"/>
        <end position="488"/>
    </location>
</feature>
<evidence type="ECO:0000313" key="2">
    <source>
        <dbReference type="EMBL" id="CAE0360406.1"/>
    </source>
</evidence>
<gene>
    <name evidence="2" type="ORF">ALAG00032_LOCUS1136</name>
</gene>
<organism evidence="2">
    <name type="scientific">Aureoumbra lagunensis</name>
    <dbReference type="NCBI Taxonomy" id="44058"/>
    <lineage>
        <taxon>Eukaryota</taxon>
        <taxon>Sar</taxon>
        <taxon>Stramenopiles</taxon>
        <taxon>Ochrophyta</taxon>
        <taxon>Pelagophyceae</taxon>
        <taxon>Pelagomonadales</taxon>
        <taxon>Aureoumbra</taxon>
    </lineage>
</organism>
<proteinExistence type="predicted"/>
<name>A0A7S3NH92_9STRA</name>
<feature type="region of interest" description="Disordered" evidence="1">
    <location>
        <begin position="465"/>
        <end position="488"/>
    </location>
</feature>
<sequence>MHATARVGNGRVAASITPVKDSQRPEKTFFYAPTSELCIHLKKNVHYHDFDTPCFLDDSFHRADFFFDFGARANLDLHDPNLFIFLRTLDARFSRQSRISSLHCIQNNILSKTAAILKSEARLSAALLSFQEHITFQQQRNVETSSKKDWSLTVLSLVCSGTNLPQRIVICLSSPTCKQFNVRTSRPARLEIQLSAIHNTNHEIINQGDGARFIHEQNIHTTKSSEQKYEAILLDTFEEHVAPKFITVAVADPDHSMTPLFGPRILASATIQIVSDLTEKEIILKPCTNSMFFFLDYAQDQFQKSSLPSNQTNSAAINQQHFRLALKFGQPQDHIISSPRHAFRDRTRVQIPWHLDLKAKAASLNISNDYALSEPRFHFSWQNNQWTSSGSADVLSSDHTYSSQPSFQASSSTKFQAHLNNASSSSNLLNALTLIRIYSRRCIQHFTPIRANRLIDLDSLERIPPVGDRATDPPDIPHATSADTTTTTSSSSFVFDKFVKTPPSRSSYFGSSSRVWSF</sequence>
<accession>A0A7S3NH92</accession>